<dbReference type="Proteomes" id="UP000789342">
    <property type="component" value="Unassembled WGS sequence"/>
</dbReference>
<dbReference type="AlphaFoldDB" id="A0A9N9EHA8"/>
<keyword evidence="3" id="KW-1185">Reference proteome</keyword>
<comment type="caution">
    <text evidence="2">The sequence shown here is derived from an EMBL/GenBank/DDBJ whole genome shotgun (WGS) entry which is preliminary data.</text>
</comment>
<feature type="region of interest" description="Disordered" evidence="1">
    <location>
        <begin position="140"/>
        <end position="201"/>
    </location>
</feature>
<reference evidence="2" key="1">
    <citation type="submission" date="2021-06" db="EMBL/GenBank/DDBJ databases">
        <authorList>
            <person name="Kallberg Y."/>
            <person name="Tangrot J."/>
            <person name="Rosling A."/>
        </authorList>
    </citation>
    <scope>NUCLEOTIDE SEQUENCE</scope>
    <source>
        <strain evidence="2">CL551</strain>
    </source>
</reference>
<feature type="compositionally biased region" description="Basic and acidic residues" evidence="1">
    <location>
        <begin position="153"/>
        <end position="165"/>
    </location>
</feature>
<evidence type="ECO:0000256" key="1">
    <source>
        <dbReference type="SAM" id="MobiDB-lite"/>
    </source>
</evidence>
<name>A0A9N9EHA8_9GLOM</name>
<accession>A0A9N9EHA8</accession>
<dbReference type="EMBL" id="CAJVPV010013521">
    <property type="protein sequence ID" value="CAG8678528.1"/>
    <property type="molecule type" value="Genomic_DNA"/>
</dbReference>
<evidence type="ECO:0000313" key="2">
    <source>
        <dbReference type="EMBL" id="CAG8678528.1"/>
    </source>
</evidence>
<gene>
    <name evidence="2" type="ORF">AMORRO_LOCUS11142</name>
</gene>
<proteinExistence type="predicted"/>
<evidence type="ECO:0000313" key="3">
    <source>
        <dbReference type="Proteomes" id="UP000789342"/>
    </source>
</evidence>
<organism evidence="2 3">
    <name type="scientific">Acaulospora morrowiae</name>
    <dbReference type="NCBI Taxonomy" id="94023"/>
    <lineage>
        <taxon>Eukaryota</taxon>
        <taxon>Fungi</taxon>
        <taxon>Fungi incertae sedis</taxon>
        <taxon>Mucoromycota</taxon>
        <taxon>Glomeromycotina</taxon>
        <taxon>Glomeromycetes</taxon>
        <taxon>Diversisporales</taxon>
        <taxon>Acaulosporaceae</taxon>
        <taxon>Acaulospora</taxon>
    </lineage>
</organism>
<protein>
    <submittedName>
        <fullName evidence="2">2918_t:CDS:1</fullName>
    </submittedName>
</protein>
<feature type="compositionally biased region" description="Basic and acidic residues" evidence="1">
    <location>
        <begin position="172"/>
        <end position="201"/>
    </location>
</feature>
<sequence length="201" mass="22769">MAKFIGQFGKTLWQPIKSHYTKNSQPQNFKVPIRWLVKSGTFHHHPSSPHDEEEEFEQLKKFITESALEPHVPSQSTPLEIEHVSLGEKPMFHLNDYKPGQEGQGLELSTHVPGHIGKEIEKQELELSTHVPGHDGEEIAKQELEPSTHVPGHKGEEIAKQELEPSTHVPGHKGEEMAKQELEPTTHVPGHKEEEKLKQES</sequence>